<organism evidence="2 4">
    <name type="scientific">Iodobacter fluviatilis</name>
    <dbReference type="NCBI Taxonomy" id="537"/>
    <lineage>
        <taxon>Bacteria</taxon>
        <taxon>Pseudomonadati</taxon>
        <taxon>Pseudomonadota</taxon>
        <taxon>Betaproteobacteria</taxon>
        <taxon>Neisseriales</taxon>
        <taxon>Chitinibacteraceae</taxon>
        <taxon>Iodobacter</taxon>
    </lineage>
</organism>
<protein>
    <submittedName>
        <fullName evidence="2">Gene 25-like lysozyme</fullName>
    </submittedName>
</protein>
<dbReference type="OrthoDB" id="9802846at2"/>
<reference evidence="3 5" key="2">
    <citation type="submission" date="2019-03" db="EMBL/GenBank/DDBJ databases">
        <title>Genomic Encyclopedia of Type Strains, Phase IV (KMG-IV): sequencing the most valuable type-strain genomes for metagenomic binning, comparative biology and taxonomic classification.</title>
        <authorList>
            <person name="Goeker M."/>
        </authorList>
    </citation>
    <scope>NUCLEOTIDE SEQUENCE [LARGE SCALE GENOMIC DNA]</scope>
    <source>
        <strain evidence="3 5">DSM 3764</strain>
    </source>
</reference>
<feature type="domain" description="IraD/Gp25-like" evidence="1">
    <location>
        <begin position="15"/>
        <end position="95"/>
    </location>
</feature>
<name>A0A377QAH0_9NEIS</name>
<accession>A0A377QAH0</accession>
<dbReference type="AlphaFoldDB" id="A0A377QAH0"/>
<dbReference type="Proteomes" id="UP000295794">
    <property type="component" value="Unassembled WGS sequence"/>
</dbReference>
<reference evidence="2 4" key="1">
    <citation type="submission" date="2018-06" db="EMBL/GenBank/DDBJ databases">
        <authorList>
            <consortium name="Pathogen Informatics"/>
            <person name="Doyle S."/>
        </authorList>
    </citation>
    <scope>NUCLEOTIDE SEQUENCE [LARGE SCALE GENOMIC DNA]</scope>
    <source>
        <strain evidence="2 4">NCTC11159</strain>
    </source>
</reference>
<dbReference type="Gene3D" id="3.10.450.40">
    <property type="match status" value="1"/>
</dbReference>
<gene>
    <name evidence="3" type="ORF">EV682_12517</name>
    <name evidence="2" type="ORF">NCTC11159_02807</name>
</gene>
<evidence type="ECO:0000259" key="1">
    <source>
        <dbReference type="Pfam" id="PF04965"/>
    </source>
</evidence>
<evidence type="ECO:0000313" key="3">
    <source>
        <dbReference type="EMBL" id="TCU81214.1"/>
    </source>
</evidence>
<dbReference type="EMBL" id="UGHR01000001">
    <property type="protein sequence ID" value="STQ91730.1"/>
    <property type="molecule type" value="Genomic_DNA"/>
</dbReference>
<proteinExistence type="predicted"/>
<sequence length="108" mass="11846">MMGMDRTTGQLMTGSAHLAQSIVDILTTPLGSRRERPEYGSHLPRMVDLPVNAGWIAAAQAEIARNLVRWEPRIKVSKVTIISVIDGRVNMKISGIYLGDSMLLEVTA</sequence>
<evidence type="ECO:0000313" key="2">
    <source>
        <dbReference type="EMBL" id="STQ91730.1"/>
    </source>
</evidence>
<dbReference type="EMBL" id="SMBT01000025">
    <property type="protein sequence ID" value="TCU81214.1"/>
    <property type="molecule type" value="Genomic_DNA"/>
</dbReference>
<dbReference type="InterPro" id="IPR007048">
    <property type="entry name" value="IraD/Gp25-like"/>
</dbReference>
<evidence type="ECO:0000313" key="4">
    <source>
        <dbReference type="Proteomes" id="UP000255108"/>
    </source>
</evidence>
<dbReference type="SUPFAM" id="SSF160719">
    <property type="entry name" value="gpW/gp25-like"/>
    <property type="match status" value="1"/>
</dbReference>
<dbReference type="Proteomes" id="UP000255108">
    <property type="component" value="Unassembled WGS sequence"/>
</dbReference>
<dbReference type="Pfam" id="PF04965">
    <property type="entry name" value="GPW_gp25"/>
    <property type="match status" value="1"/>
</dbReference>
<keyword evidence="5" id="KW-1185">Reference proteome</keyword>
<evidence type="ECO:0000313" key="5">
    <source>
        <dbReference type="Proteomes" id="UP000295794"/>
    </source>
</evidence>